<sequence length="391" mass="43663">MKPYNIELSTERNQPVETNIKLCQGDNNITFNINISDFDLTGNTVKIVFTQSNGISVENSAIVNSDNKSCTYNIVGNELQSVGKVVADLKIYDSNNKRLSSACFIFYVELDSLSDGSFPPKSYSASLEKALEECKEATQAALDAVQKVVNIANNDAVTVEGFAWDARRGKAIRDDFNALNESLPYIALDGTSYTSLYSCIADMKNNSHPIIISWSPKNDFPVLWGGRWTFEVSKYDSIDFNQIIATYKGDNENPNLLRIWIGKIMYNSTTIIWEELSKSSKKYGIELYNGFTISDNNHGVWVDNDFIDVYFSVNGTFSLNGVIELGRLDNSVINMIPNPRKFNQGAITAYADDARTYSIFGYINPDGVIIIHLYGAYAPVKVTGYIRIPIK</sequence>
<dbReference type="InterPro" id="IPR018913">
    <property type="entry name" value="BppU_N"/>
</dbReference>
<proteinExistence type="predicted"/>
<dbReference type="EMBL" id="BK015413">
    <property type="protein sequence ID" value="DAE05627.1"/>
    <property type="molecule type" value="Genomic_DNA"/>
</dbReference>
<dbReference type="Gene3D" id="2.60.40.3350">
    <property type="match status" value="1"/>
</dbReference>
<feature type="domain" description="BppU N-terminal" evidence="1">
    <location>
        <begin position="2"/>
        <end position="135"/>
    </location>
</feature>
<name>A0A8S5PGQ2_9CAUD</name>
<evidence type="ECO:0000259" key="1">
    <source>
        <dbReference type="Pfam" id="PF10651"/>
    </source>
</evidence>
<reference evidence="2" key="1">
    <citation type="journal article" date="2021" name="Proc. Natl. Acad. Sci. U.S.A.">
        <title>A Catalog of Tens of Thousands of Viruses from Human Metagenomes Reveals Hidden Associations with Chronic Diseases.</title>
        <authorList>
            <person name="Tisza M.J."/>
            <person name="Buck C.B."/>
        </authorList>
    </citation>
    <scope>NUCLEOTIDE SEQUENCE</scope>
    <source>
        <strain evidence="2">CthL03</strain>
    </source>
</reference>
<protein>
    <submittedName>
        <fullName evidence="2">Tail protein</fullName>
    </submittedName>
</protein>
<evidence type="ECO:0000313" key="2">
    <source>
        <dbReference type="EMBL" id="DAE05627.1"/>
    </source>
</evidence>
<accession>A0A8S5PGQ2</accession>
<dbReference type="Pfam" id="PF10651">
    <property type="entry name" value="BppU_N"/>
    <property type="match status" value="1"/>
</dbReference>
<organism evidence="2">
    <name type="scientific">Siphoviridae sp. cthL03</name>
    <dbReference type="NCBI Taxonomy" id="2825615"/>
    <lineage>
        <taxon>Viruses</taxon>
        <taxon>Duplodnaviria</taxon>
        <taxon>Heunggongvirae</taxon>
        <taxon>Uroviricota</taxon>
        <taxon>Caudoviricetes</taxon>
    </lineage>
</organism>